<keyword evidence="5" id="KW-1185">Reference proteome</keyword>
<sequence length="563" mass="61673">MAGNSSMARSAQILRFVLRHRAVGVFADPSTDVAALEDEVGAQAPADGHGPEAFVRDLEALGPTFIKLGQSLSTRADMVPAPYLVALERMQDDVLPVPADDIRGIVEAELGVRLGKLFREFDDVPLGSASLAQVHRAVLNDGREVAVKVQRPGIDAEVVTDLDTLAGIARRADSATGIGRRLRFSDWVHEFRKSLMAELDYRLEADNLERFRERLAGYPELLVPVPLRDLCTRRVLTMELVRGTKVTALGGLRRTEHDYQPLASALMRGYLDQVFVHGEIHADPHPGNMLVTDDERLAIFDLGMVAHVPPRQREHLLKLLLAAVDARGEEVAGETIAMSVQLEDFDEVRYVREVGHLVARYAAHGGSQALSEGHLMMELARMGVACGLRSPPEMQMLGKTLLNLEGVSRALEPELDVKRVVDGHLQSLMRQRMRQAFSPSRLAGDAMELQALLQEAPRKVSTILSLLSENRLKVNVGGLQESRLTENLQKIANRVAAGVIVAALILASAMLMRGDVAGPKLFGYPAVAMVMFLLASALGFGIVLSVLVSDRRPRVREERSPRA</sequence>
<comment type="caution">
    <text evidence="4">The sequence shown here is derived from an EMBL/GenBank/DDBJ whole genome shotgun (WGS) entry which is preliminary data.</text>
</comment>
<dbReference type="Proteomes" id="UP000647183">
    <property type="component" value="Unassembled WGS sequence"/>
</dbReference>
<evidence type="ECO:0000256" key="1">
    <source>
        <dbReference type="ARBA" id="ARBA00009670"/>
    </source>
</evidence>
<dbReference type="InterPro" id="IPR050154">
    <property type="entry name" value="UbiB_kinase"/>
</dbReference>
<dbReference type="PANTHER" id="PTHR10566:SF113">
    <property type="entry name" value="PROTEIN ACTIVITY OF BC1 COMPLEX KINASE 7, CHLOROPLASTIC"/>
    <property type="match status" value="1"/>
</dbReference>
<keyword evidence="2" id="KW-0812">Transmembrane</keyword>
<evidence type="ECO:0000259" key="3">
    <source>
        <dbReference type="Pfam" id="PF03109"/>
    </source>
</evidence>
<name>A0ABR8ULZ6_9GAMM</name>
<evidence type="ECO:0000313" key="5">
    <source>
        <dbReference type="Proteomes" id="UP000647183"/>
    </source>
</evidence>
<feature type="transmembrane region" description="Helical" evidence="2">
    <location>
        <begin position="491"/>
        <end position="512"/>
    </location>
</feature>
<organism evidence="4 5">
    <name type="scientific">Luteimonas colneyensis</name>
    <dbReference type="NCBI Taxonomy" id="2762230"/>
    <lineage>
        <taxon>Bacteria</taxon>
        <taxon>Pseudomonadati</taxon>
        <taxon>Pseudomonadota</taxon>
        <taxon>Gammaproteobacteria</taxon>
        <taxon>Lysobacterales</taxon>
        <taxon>Lysobacteraceae</taxon>
        <taxon>Luteimonas</taxon>
    </lineage>
</organism>
<dbReference type="PANTHER" id="PTHR10566">
    <property type="entry name" value="CHAPERONE-ACTIVITY OF BC1 COMPLEX CABC1 -RELATED"/>
    <property type="match status" value="1"/>
</dbReference>
<dbReference type="Pfam" id="PF03109">
    <property type="entry name" value="ABC1"/>
    <property type="match status" value="1"/>
</dbReference>
<feature type="transmembrane region" description="Helical" evidence="2">
    <location>
        <begin position="524"/>
        <end position="549"/>
    </location>
</feature>
<dbReference type="InterPro" id="IPR011009">
    <property type="entry name" value="Kinase-like_dom_sf"/>
</dbReference>
<keyword evidence="4" id="KW-0808">Transferase</keyword>
<dbReference type="GO" id="GO:0016301">
    <property type="term" value="F:kinase activity"/>
    <property type="evidence" value="ECO:0007669"/>
    <property type="project" value="UniProtKB-KW"/>
</dbReference>
<dbReference type="EMBL" id="JACSQJ010000009">
    <property type="protein sequence ID" value="MBD7989043.1"/>
    <property type="molecule type" value="Genomic_DNA"/>
</dbReference>
<dbReference type="RefSeq" id="WP_191730201.1">
    <property type="nucleotide sequence ID" value="NZ_JACSQJ010000009.1"/>
</dbReference>
<protein>
    <submittedName>
        <fullName evidence="4">AarF/ABC1/UbiB kinase family protein</fullName>
    </submittedName>
</protein>
<dbReference type="InterPro" id="IPR004147">
    <property type="entry name" value="ABC1_dom"/>
</dbReference>
<proteinExistence type="inferred from homology"/>
<evidence type="ECO:0000256" key="2">
    <source>
        <dbReference type="SAM" id="Phobius"/>
    </source>
</evidence>
<keyword evidence="4" id="KW-0418">Kinase</keyword>
<reference evidence="4 5" key="1">
    <citation type="submission" date="2020-08" db="EMBL/GenBank/DDBJ databases">
        <title>A Genomic Blueprint of the Chicken Gut Microbiome.</title>
        <authorList>
            <person name="Gilroy R."/>
            <person name="Ravi A."/>
            <person name="Getino M."/>
            <person name="Pursley I."/>
            <person name="Horton D.L."/>
            <person name="Alikhan N.-F."/>
            <person name="Baker D."/>
            <person name="Gharbi K."/>
            <person name="Hall N."/>
            <person name="Watson M."/>
            <person name="Adriaenssens E.M."/>
            <person name="Foster-Nyarko E."/>
            <person name="Jarju S."/>
            <person name="Secka A."/>
            <person name="Antonio M."/>
            <person name="Oren A."/>
            <person name="Chaudhuri R."/>
            <person name="La Ragione R.M."/>
            <person name="Hildebrand F."/>
            <person name="Pallen M.J."/>
        </authorList>
    </citation>
    <scope>NUCLEOTIDE SEQUENCE [LARGE SCALE GENOMIC DNA]</scope>
    <source>
        <strain evidence="4 5">Sa2BVA3</strain>
    </source>
</reference>
<comment type="similarity">
    <text evidence="1">Belongs to the protein kinase superfamily. ADCK protein kinase family.</text>
</comment>
<keyword evidence="2" id="KW-0472">Membrane</keyword>
<evidence type="ECO:0000313" key="4">
    <source>
        <dbReference type="EMBL" id="MBD7989043.1"/>
    </source>
</evidence>
<accession>A0ABR8ULZ6</accession>
<feature type="domain" description="ABC1 atypical kinase-like" evidence="3">
    <location>
        <begin position="89"/>
        <end position="327"/>
    </location>
</feature>
<dbReference type="SUPFAM" id="SSF56112">
    <property type="entry name" value="Protein kinase-like (PK-like)"/>
    <property type="match status" value="1"/>
</dbReference>
<dbReference type="CDD" id="cd05121">
    <property type="entry name" value="ABC1_ADCK3-like"/>
    <property type="match status" value="1"/>
</dbReference>
<keyword evidence="2" id="KW-1133">Transmembrane helix</keyword>
<gene>
    <name evidence="4" type="ORF">H9645_13470</name>
</gene>